<feature type="compositionally biased region" description="Basic and acidic residues" evidence="3">
    <location>
        <begin position="1"/>
        <end position="14"/>
    </location>
</feature>
<dbReference type="Gene3D" id="6.10.140.1230">
    <property type="match status" value="1"/>
</dbReference>
<dbReference type="GO" id="GO:0007034">
    <property type="term" value="P:vacuolar transport"/>
    <property type="evidence" value="ECO:0007669"/>
    <property type="project" value="InterPro"/>
</dbReference>
<comment type="caution">
    <text evidence="4">The sequence shown here is derived from an EMBL/GenBank/DDBJ whole genome shotgun (WGS) entry which is preliminary data.</text>
</comment>
<feature type="compositionally biased region" description="Polar residues" evidence="3">
    <location>
        <begin position="181"/>
        <end position="190"/>
    </location>
</feature>
<feature type="coiled-coil region" evidence="2">
    <location>
        <begin position="32"/>
        <end position="68"/>
    </location>
</feature>
<dbReference type="OrthoDB" id="2329734at2759"/>
<keyword evidence="2" id="KW-0175">Coiled coil</keyword>
<evidence type="ECO:0000256" key="3">
    <source>
        <dbReference type="SAM" id="MobiDB-lite"/>
    </source>
</evidence>
<dbReference type="PANTHER" id="PTHR10476">
    <property type="entry name" value="CHARGED MULTIVESICULAR BODY PROTEIN"/>
    <property type="match status" value="1"/>
</dbReference>
<organism evidence="4 5">
    <name type="scientific">Fasciola gigantica</name>
    <name type="common">Giant liver fluke</name>
    <dbReference type="NCBI Taxonomy" id="46835"/>
    <lineage>
        <taxon>Eukaryota</taxon>
        <taxon>Metazoa</taxon>
        <taxon>Spiralia</taxon>
        <taxon>Lophotrochozoa</taxon>
        <taxon>Platyhelminthes</taxon>
        <taxon>Trematoda</taxon>
        <taxon>Digenea</taxon>
        <taxon>Plagiorchiida</taxon>
        <taxon>Echinostomata</taxon>
        <taxon>Echinostomatoidea</taxon>
        <taxon>Fasciolidae</taxon>
        <taxon>Fasciola</taxon>
    </lineage>
</organism>
<sequence>MPGLFHKKDPREQMRQITSSVRRQKYAIQRETNQLMAQRKRLEADIKKRANENRLNEAKILARELVAQRKAIKQLYMASSQLDTIVSELQIQIAMGKMAGCMKQSTTLMKAMSQLVKIPQLQNTMRELSKEMAKMGLMQEMMEETMDSALGDEQDMGEAIDAEVNRIIGELTTEFAANAPDANQSSVTSETPERDPEIDDLTAQLEHLRN</sequence>
<dbReference type="Proteomes" id="UP000316759">
    <property type="component" value="Unassembled WGS sequence"/>
</dbReference>
<name>A0A504YD18_FASGI</name>
<keyword evidence="5" id="KW-1185">Reference proteome</keyword>
<evidence type="ECO:0000313" key="5">
    <source>
        <dbReference type="Proteomes" id="UP000316759"/>
    </source>
</evidence>
<dbReference type="EMBL" id="SUNJ01011971">
    <property type="protein sequence ID" value="TPP58481.1"/>
    <property type="molecule type" value="Genomic_DNA"/>
</dbReference>
<evidence type="ECO:0000313" key="4">
    <source>
        <dbReference type="EMBL" id="TPP58481.1"/>
    </source>
</evidence>
<dbReference type="STRING" id="46835.A0A504YD18"/>
<comment type="similarity">
    <text evidence="1">Belongs to the SNF7 family.</text>
</comment>
<dbReference type="Pfam" id="PF03357">
    <property type="entry name" value="Snf7"/>
    <property type="match status" value="1"/>
</dbReference>
<feature type="region of interest" description="Disordered" evidence="3">
    <location>
        <begin position="1"/>
        <end position="23"/>
    </location>
</feature>
<protein>
    <submittedName>
        <fullName evidence="4">Charged multivesicular body protein 3</fullName>
    </submittedName>
</protein>
<evidence type="ECO:0000256" key="2">
    <source>
        <dbReference type="SAM" id="Coils"/>
    </source>
</evidence>
<dbReference type="AlphaFoldDB" id="A0A504YD18"/>
<accession>A0A504YD18</accession>
<feature type="region of interest" description="Disordered" evidence="3">
    <location>
        <begin position="173"/>
        <end position="197"/>
    </location>
</feature>
<proteinExistence type="inferred from homology"/>
<reference evidence="4 5" key="1">
    <citation type="submission" date="2019-04" db="EMBL/GenBank/DDBJ databases">
        <title>Annotation for the trematode Fasciola gigantica.</title>
        <authorList>
            <person name="Choi Y.-J."/>
        </authorList>
    </citation>
    <scope>NUCLEOTIDE SEQUENCE [LARGE SCALE GENOMIC DNA]</scope>
    <source>
        <strain evidence="4">Uganda_cow_1</strain>
    </source>
</reference>
<evidence type="ECO:0000256" key="1">
    <source>
        <dbReference type="ARBA" id="ARBA00006190"/>
    </source>
</evidence>
<gene>
    <name evidence="4" type="ORF">FGIG_01906</name>
</gene>
<dbReference type="InterPro" id="IPR005024">
    <property type="entry name" value="Snf7_fam"/>
</dbReference>